<reference evidence="2 3" key="1">
    <citation type="submission" date="2020-03" db="EMBL/GenBank/DDBJ databases">
        <title>Whole genome shotgun sequence of Phytohabitans suffuscus NBRC 105367.</title>
        <authorList>
            <person name="Komaki H."/>
            <person name="Tamura T."/>
        </authorList>
    </citation>
    <scope>NUCLEOTIDE SEQUENCE [LARGE SCALE GENOMIC DNA]</scope>
    <source>
        <strain evidence="2 3">NBRC 105367</strain>
    </source>
</reference>
<proteinExistence type="predicted"/>
<dbReference type="AlphaFoldDB" id="A0A6F8YAI6"/>
<evidence type="ECO:0000313" key="2">
    <source>
        <dbReference type="EMBL" id="BCB83144.1"/>
    </source>
</evidence>
<organism evidence="2 3">
    <name type="scientific">Phytohabitans suffuscus</name>
    <dbReference type="NCBI Taxonomy" id="624315"/>
    <lineage>
        <taxon>Bacteria</taxon>
        <taxon>Bacillati</taxon>
        <taxon>Actinomycetota</taxon>
        <taxon>Actinomycetes</taxon>
        <taxon>Micromonosporales</taxon>
        <taxon>Micromonosporaceae</taxon>
    </lineage>
</organism>
<sequence>MTSLATWVKLAPIWSYACRVDAYDGSTRPSGQPDPQAELLQRGVDQHQGPHQIGPESGEVDRDHRAHAVADDDTGSPPTAFMTSTSSSDHTAGTQRERLALRP</sequence>
<evidence type="ECO:0000256" key="1">
    <source>
        <dbReference type="SAM" id="MobiDB-lite"/>
    </source>
</evidence>
<dbReference type="EMBL" id="AP022871">
    <property type="protein sequence ID" value="BCB83144.1"/>
    <property type="molecule type" value="Genomic_DNA"/>
</dbReference>
<feature type="compositionally biased region" description="Basic and acidic residues" evidence="1">
    <location>
        <begin position="59"/>
        <end position="70"/>
    </location>
</feature>
<reference evidence="2 3" key="2">
    <citation type="submission" date="2020-03" db="EMBL/GenBank/DDBJ databases">
        <authorList>
            <person name="Ichikawa N."/>
            <person name="Kimura A."/>
            <person name="Kitahashi Y."/>
            <person name="Uohara A."/>
        </authorList>
    </citation>
    <scope>NUCLEOTIDE SEQUENCE [LARGE SCALE GENOMIC DNA]</scope>
    <source>
        <strain evidence="2 3">NBRC 105367</strain>
    </source>
</reference>
<dbReference type="Proteomes" id="UP000503011">
    <property type="component" value="Chromosome"/>
</dbReference>
<feature type="compositionally biased region" description="Polar residues" evidence="1">
    <location>
        <begin position="81"/>
        <end position="94"/>
    </location>
</feature>
<protein>
    <submittedName>
        <fullName evidence="2">Uncharacterized protein</fullName>
    </submittedName>
</protein>
<name>A0A6F8YAI6_9ACTN</name>
<keyword evidence="3" id="KW-1185">Reference proteome</keyword>
<feature type="region of interest" description="Disordered" evidence="1">
    <location>
        <begin position="25"/>
        <end position="103"/>
    </location>
</feature>
<dbReference type="KEGG" id="psuu:Psuf_004570"/>
<gene>
    <name evidence="2" type="ORF">Psuf_004570</name>
</gene>
<evidence type="ECO:0000313" key="3">
    <source>
        <dbReference type="Proteomes" id="UP000503011"/>
    </source>
</evidence>
<accession>A0A6F8YAI6</accession>